<feature type="signal peptide" evidence="1">
    <location>
        <begin position="1"/>
        <end position="19"/>
    </location>
</feature>
<protein>
    <submittedName>
        <fullName evidence="2">NosL</fullName>
    </submittedName>
</protein>
<accession>A0A0F7K5Y2</accession>
<evidence type="ECO:0000313" key="2">
    <source>
        <dbReference type="EMBL" id="AKH22358.1"/>
    </source>
</evidence>
<organism evidence="2 3">
    <name type="scientific">Sedimenticola thiotaurini</name>
    <dbReference type="NCBI Taxonomy" id="1543721"/>
    <lineage>
        <taxon>Bacteria</taxon>
        <taxon>Pseudomonadati</taxon>
        <taxon>Pseudomonadota</taxon>
        <taxon>Gammaproteobacteria</taxon>
        <taxon>Chromatiales</taxon>
        <taxon>Sedimenticolaceae</taxon>
        <taxon>Sedimenticola</taxon>
    </lineage>
</organism>
<dbReference type="PANTHER" id="PTHR41247">
    <property type="entry name" value="HTH-TYPE TRANSCRIPTIONAL REPRESSOR YCNK"/>
    <property type="match status" value="1"/>
</dbReference>
<dbReference type="Proteomes" id="UP000034410">
    <property type="component" value="Chromosome"/>
</dbReference>
<proteinExistence type="predicted"/>
<gene>
    <name evidence="2" type="ORF">AAY24_16830</name>
</gene>
<dbReference type="Pfam" id="PF05573">
    <property type="entry name" value="NosL"/>
    <property type="match status" value="1"/>
</dbReference>
<name>A0A0F7K5Y2_9GAMM</name>
<evidence type="ECO:0000256" key="1">
    <source>
        <dbReference type="SAM" id="SignalP"/>
    </source>
</evidence>
<sequence>MIRKYAVALCLSFGLVAGAVSEPVDLPAPKDDDTCPVCGMFVAKYPAWVATVRYKDGHLHHFDGAKDLFKYLLDLPRWAPGHQRENIQTIGVTEYYTLTRIDAQQAWYVIGSDVLGPMGHELIPLETPEDAEEFMQDHQGVRILRADEVSLDLLEKLDRGEFE</sequence>
<dbReference type="PANTHER" id="PTHR41247:SF1">
    <property type="entry name" value="HTH-TYPE TRANSCRIPTIONAL REPRESSOR YCNK"/>
    <property type="match status" value="1"/>
</dbReference>
<dbReference type="KEGG" id="seds:AAY24_16830"/>
<keyword evidence="3" id="KW-1185">Reference proteome</keyword>
<evidence type="ECO:0000313" key="3">
    <source>
        <dbReference type="Proteomes" id="UP000034410"/>
    </source>
</evidence>
<dbReference type="InterPro" id="IPR008719">
    <property type="entry name" value="N2O_reductase_NosL"/>
</dbReference>
<keyword evidence="1" id="KW-0732">Signal</keyword>
<feature type="chain" id="PRO_5002517448" evidence="1">
    <location>
        <begin position="20"/>
        <end position="163"/>
    </location>
</feature>
<dbReference type="SUPFAM" id="SSF160387">
    <property type="entry name" value="NosL/MerB-like"/>
    <property type="match status" value="1"/>
</dbReference>
<reference evidence="2 3" key="1">
    <citation type="journal article" date="2015" name="Genome Announc.">
        <title>Complete Genome Sequence of Sedimenticola thiotaurini Strain SIP-G1, a Polyphosphate- and Polyhydroxyalkanoate-Accumulating Sulfur-Oxidizing Gammaproteobacterium Isolated from Salt Marsh Sediments.</title>
        <authorList>
            <person name="Flood B.E."/>
            <person name="Jones D.S."/>
            <person name="Bailey J.V."/>
        </authorList>
    </citation>
    <scope>NUCLEOTIDE SEQUENCE [LARGE SCALE GENOMIC DNA]</scope>
    <source>
        <strain evidence="2 3">SIP-G1</strain>
    </source>
</reference>
<dbReference type="AlphaFoldDB" id="A0A0F7K5Y2"/>
<dbReference type="Gene3D" id="3.30.70.2050">
    <property type="match status" value="1"/>
</dbReference>
<dbReference type="OrthoDB" id="982633at2"/>
<dbReference type="EMBL" id="CP011412">
    <property type="protein sequence ID" value="AKH22358.1"/>
    <property type="molecule type" value="Genomic_DNA"/>
</dbReference>